<name>A0A6J6TZS1_9ZZZZ</name>
<gene>
    <name evidence="2" type="ORF">UFOPK2761_02105</name>
</gene>
<dbReference type="AlphaFoldDB" id="A0A6J6TZS1"/>
<dbReference type="Gene3D" id="3.10.450.50">
    <property type="match status" value="1"/>
</dbReference>
<dbReference type="InterPro" id="IPR037401">
    <property type="entry name" value="SnoaL-like"/>
</dbReference>
<evidence type="ECO:0000259" key="1">
    <source>
        <dbReference type="Pfam" id="PF12680"/>
    </source>
</evidence>
<evidence type="ECO:0000313" key="2">
    <source>
        <dbReference type="EMBL" id="CAB4753091.1"/>
    </source>
</evidence>
<feature type="domain" description="SnoaL-like" evidence="1">
    <location>
        <begin position="14"/>
        <end position="110"/>
    </location>
</feature>
<dbReference type="InterPro" id="IPR032710">
    <property type="entry name" value="NTF2-like_dom_sf"/>
</dbReference>
<reference evidence="2" key="1">
    <citation type="submission" date="2020-05" db="EMBL/GenBank/DDBJ databases">
        <authorList>
            <person name="Chiriac C."/>
            <person name="Salcher M."/>
            <person name="Ghai R."/>
            <person name="Kavagutti S V."/>
        </authorList>
    </citation>
    <scope>NUCLEOTIDE SEQUENCE</scope>
</reference>
<sequence>MDTNPARPDVPPTVAAWHALAAARDPAGLDALLHEDCVFRSPAVHTPQVGKALTTAYLSAALVVLGPTLTYRREWYAEDSAVLQFAADLDGIAVDGVDMLTWGEDGRITEFAVMVRPFKGLTALVERMAAELSQG</sequence>
<dbReference type="SUPFAM" id="SSF54427">
    <property type="entry name" value="NTF2-like"/>
    <property type="match status" value="1"/>
</dbReference>
<protein>
    <submittedName>
        <fullName evidence="2">Unannotated protein</fullName>
    </submittedName>
</protein>
<proteinExistence type="predicted"/>
<dbReference type="EMBL" id="CAEZYQ010000016">
    <property type="protein sequence ID" value="CAB4753091.1"/>
    <property type="molecule type" value="Genomic_DNA"/>
</dbReference>
<dbReference type="Pfam" id="PF12680">
    <property type="entry name" value="SnoaL_2"/>
    <property type="match status" value="1"/>
</dbReference>
<organism evidence="2">
    <name type="scientific">freshwater metagenome</name>
    <dbReference type="NCBI Taxonomy" id="449393"/>
    <lineage>
        <taxon>unclassified sequences</taxon>
        <taxon>metagenomes</taxon>
        <taxon>ecological metagenomes</taxon>
    </lineage>
</organism>
<accession>A0A6J6TZS1</accession>